<dbReference type="Proteomes" id="UP001434883">
    <property type="component" value="Unassembled WGS sequence"/>
</dbReference>
<feature type="region of interest" description="Disordered" evidence="1">
    <location>
        <begin position="560"/>
        <end position="585"/>
    </location>
</feature>
<feature type="region of interest" description="Disordered" evidence="1">
    <location>
        <begin position="1052"/>
        <end position="1127"/>
    </location>
</feature>
<feature type="compositionally biased region" description="Low complexity" evidence="1">
    <location>
        <begin position="232"/>
        <end position="246"/>
    </location>
</feature>
<comment type="caution">
    <text evidence="3">The sequence shown here is derived from an EMBL/GenBank/DDBJ whole genome shotgun (WGS) entry which is preliminary data.</text>
</comment>
<evidence type="ECO:0000313" key="3">
    <source>
        <dbReference type="EMBL" id="MEQ2195376.1"/>
    </source>
</evidence>
<feature type="compositionally biased region" description="Polar residues" evidence="1">
    <location>
        <begin position="1804"/>
        <end position="1819"/>
    </location>
</feature>
<feature type="region of interest" description="Disordered" evidence="1">
    <location>
        <begin position="1630"/>
        <end position="1668"/>
    </location>
</feature>
<proteinExistence type="predicted"/>
<feature type="compositionally biased region" description="Polar residues" evidence="1">
    <location>
        <begin position="2266"/>
        <end position="2287"/>
    </location>
</feature>
<feature type="compositionally biased region" description="Polar residues" evidence="1">
    <location>
        <begin position="2446"/>
        <end position="2461"/>
    </location>
</feature>
<feature type="compositionally biased region" description="Polar residues" evidence="1">
    <location>
        <begin position="683"/>
        <end position="721"/>
    </location>
</feature>
<feature type="compositionally biased region" description="Basic and acidic residues" evidence="1">
    <location>
        <begin position="1052"/>
        <end position="1084"/>
    </location>
</feature>
<feature type="region of interest" description="Disordered" evidence="1">
    <location>
        <begin position="867"/>
        <end position="893"/>
    </location>
</feature>
<feature type="region of interest" description="Disordered" evidence="1">
    <location>
        <begin position="1894"/>
        <end position="1937"/>
    </location>
</feature>
<dbReference type="InterPro" id="IPR027838">
    <property type="entry name" value="DUF4585"/>
</dbReference>
<feature type="compositionally biased region" description="Polar residues" evidence="1">
    <location>
        <begin position="2204"/>
        <end position="2220"/>
    </location>
</feature>
<evidence type="ECO:0000313" key="4">
    <source>
        <dbReference type="Proteomes" id="UP001434883"/>
    </source>
</evidence>
<feature type="compositionally biased region" description="Low complexity" evidence="1">
    <location>
        <begin position="253"/>
        <end position="269"/>
    </location>
</feature>
<feature type="compositionally biased region" description="Low complexity" evidence="1">
    <location>
        <begin position="510"/>
        <end position="529"/>
    </location>
</feature>
<feature type="region of interest" description="Disordered" evidence="1">
    <location>
        <begin position="2642"/>
        <end position="2734"/>
    </location>
</feature>
<feature type="compositionally biased region" description="Polar residues" evidence="1">
    <location>
        <begin position="421"/>
        <end position="434"/>
    </location>
</feature>
<feature type="compositionally biased region" description="Basic and acidic residues" evidence="1">
    <location>
        <begin position="1788"/>
        <end position="1802"/>
    </location>
</feature>
<evidence type="ECO:0000259" key="2">
    <source>
        <dbReference type="Pfam" id="PF15232"/>
    </source>
</evidence>
<feature type="compositionally biased region" description="Polar residues" evidence="1">
    <location>
        <begin position="210"/>
        <end position="231"/>
    </location>
</feature>
<protein>
    <recommendedName>
        <fullName evidence="2">DUF4585 domain-containing protein</fullName>
    </recommendedName>
</protein>
<dbReference type="PANTHER" id="PTHR33775:SF1">
    <property type="entry name" value="PROLINE-RICH BASIC PROTEIN 1"/>
    <property type="match status" value="1"/>
</dbReference>
<feature type="region of interest" description="Disordered" evidence="1">
    <location>
        <begin position="683"/>
        <end position="762"/>
    </location>
</feature>
<feature type="region of interest" description="Disordered" evidence="1">
    <location>
        <begin position="113"/>
        <end position="198"/>
    </location>
</feature>
<feature type="region of interest" description="Disordered" evidence="1">
    <location>
        <begin position="1580"/>
        <end position="1603"/>
    </location>
</feature>
<feature type="compositionally biased region" description="Basic and acidic residues" evidence="1">
    <location>
        <begin position="2684"/>
        <end position="2696"/>
    </location>
</feature>
<feature type="region of interest" description="Disordered" evidence="1">
    <location>
        <begin position="2310"/>
        <end position="2334"/>
    </location>
</feature>
<feature type="compositionally biased region" description="Basic and acidic residues" evidence="1">
    <location>
        <begin position="1728"/>
        <end position="1753"/>
    </location>
</feature>
<feature type="compositionally biased region" description="Polar residues" evidence="1">
    <location>
        <begin position="1390"/>
        <end position="1403"/>
    </location>
</feature>
<evidence type="ECO:0000256" key="1">
    <source>
        <dbReference type="SAM" id="MobiDB-lite"/>
    </source>
</evidence>
<dbReference type="PANTHER" id="PTHR33775">
    <property type="entry name" value="CARDIAC-ENRICHED FHL2-INTERACTING PROTEIN-RELATED"/>
    <property type="match status" value="1"/>
</dbReference>
<feature type="compositionally biased region" description="Low complexity" evidence="1">
    <location>
        <begin position="1455"/>
        <end position="1467"/>
    </location>
</feature>
<feature type="compositionally biased region" description="Pro residues" evidence="1">
    <location>
        <begin position="2406"/>
        <end position="2418"/>
    </location>
</feature>
<feature type="region of interest" description="Disordered" evidence="1">
    <location>
        <begin position="605"/>
        <end position="629"/>
    </location>
</feature>
<feature type="region of interest" description="Disordered" evidence="1">
    <location>
        <begin position="2378"/>
        <end position="2467"/>
    </location>
</feature>
<feature type="region of interest" description="Disordered" evidence="1">
    <location>
        <begin position="210"/>
        <end position="302"/>
    </location>
</feature>
<keyword evidence="4" id="KW-1185">Reference proteome</keyword>
<feature type="region of interest" description="Disordered" evidence="1">
    <location>
        <begin position="1705"/>
        <end position="1757"/>
    </location>
</feature>
<feature type="compositionally biased region" description="Basic residues" evidence="1">
    <location>
        <begin position="2492"/>
        <end position="2503"/>
    </location>
</feature>
<feature type="compositionally biased region" description="Polar residues" evidence="1">
    <location>
        <begin position="564"/>
        <end position="579"/>
    </location>
</feature>
<feature type="compositionally biased region" description="Basic and acidic residues" evidence="1">
    <location>
        <begin position="176"/>
        <end position="189"/>
    </location>
</feature>
<feature type="compositionally biased region" description="Low complexity" evidence="1">
    <location>
        <begin position="1914"/>
        <end position="1937"/>
    </location>
</feature>
<feature type="compositionally biased region" description="Polar residues" evidence="1">
    <location>
        <begin position="2145"/>
        <end position="2155"/>
    </location>
</feature>
<dbReference type="InterPro" id="IPR052303">
    <property type="entry name" value="CEFIP"/>
</dbReference>
<feature type="region of interest" description="Disordered" evidence="1">
    <location>
        <begin position="1788"/>
        <end position="1822"/>
    </location>
</feature>
<feature type="compositionally biased region" description="Low complexity" evidence="1">
    <location>
        <begin position="1492"/>
        <end position="1501"/>
    </location>
</feature>
<feature type="region of interest" description="Disordered" evidence="1">
    <location>
        <begin position="350"/>
        <end position="453"/>
    </location>
</feature>
<feature type="compositionally biased region" description="Basic and acidic residues" evidence="1">
    <location>
        <begin position="2087"/>
        <end position="2097"/>
    </location>
</feature>
<feature type="region of interest" description="Disordered" evidence="1">
    <location>
        <begin position="483"/>
        <end position="545"/>
    </location>
</feature>
<name>A0ABV0QHT0_9TELE</name>
<feature type="region of interest" description="Disordered" evidence="1">
    <location>
        <begin position="1151"/>
        <end position="1197"/>
    </location>
</feature>
<sequence>MNERMCLYLVITTGDHIFLQEPSQKTIRGAGRTGHSELFELLVLAMDSWTLQGDSYSFMRSAPRTFSLCHREGTPNHVEIFDIINIPTQRSVISETNCLCEIFGDDCESASLSSSPATGPFVPSQTDVEQRAAASPQVDDLNDSSGSYHTAPGSSEGEEGFDDSRERYYSPVWQKESLDGRQSDEKGLNSEHPPVSENSILNFETKSTTPVALQHNTSTPLSVTPSSQGFNSGETTPSPGYTSPSSFNPEGRLSSLSSSSAENRLSPLSPGVQEVHTETEPRAITPSFKDRKSSPSIQSLGHSLPQDLFELGASQLNQNSSSSPETHSLFSQDYTDIKSTTNFSSSIPCGLYSESPSEGQQVFPELRNSSSSPSTQASSPFSELRGRVYVPDLFSRGSTPDIKDSTPTTELFSDISIAGRDTTTSPQSQTTGLSTGPDRSVSTPDPRYTPPSPVILAATFPELVEDTVSAEIRTTRTSYHLVSPAFPANTGSKSPSPAPSPIIQNNSTLSEISSQVPSSVVSNSLSPSPGVQQNSSPLEEGYTTPSPEIRIVSFSPELSRKAQHSQVTPSPALEQNNSPLEEICTSPSPEIAIVASSSNLLRKEQPSQAKAVSESPLLESNFGSSTPRSFTSSPYIAGFSYSVVQPEERTSSPFPELSHISTTESNLFLVSSEFGKVSVDTSVGESTSSQRNSPHFSDIKSSASLSQPRNQTPSPQPNYLTPSPEPRYQTQSPDEFQSPSSQPKHPSPETPFPGQRYQQSPTALSTEFIPLHLKPVNIRSPSEFLTDSITAGITEIPSPPHLEAVTSSFELERREETGAVEFKSNSSVVDVCTGISALSDKNSHNSQIQHITEREETKKEEYCQESSSVVISTQEKRNTHTPFSEEEEIKSTSCDITSHTAVHRAASKEPVQRQEPLHPMVPSHSLNFDRDIYPPIWTCTPQNSRRQLLPQVIQDDRERFAGDMSRHVNRRRTPSPPLTRFTPVHIIAPQKPQRKWQNRSKSPSQVLASSLNGNLKEAMTNRESPNVEPVYNNSQAYRVRIGKQLEMDREMPVEQERDVGMESQMDREIDRERRREEQAPERGEGWQGVASYRGEQVELSFNARNRKGPVSRSAAPTTRETRQGLPTAHSYSESLLATRQLHQQQSLLKLAAQPDPSGCTGSRRLKPPTSQDRRSAPRCVATNRPCQSSSSSMGSELDEADHEVKWLTDVAFRSLSSPEVDYLEMYNSSHCSSTNISHPSTHCSPAGVNAACLSYIDFRGSASKLNLDELSSQQQYSHSLNGLDPFRRCELGSFECIDVAVEREDCRNVRRGVPKRQIQLKRRTNAEGKQDESSENSSPGLPMMLESPSHETHPKGTFVRQHSTPAAMQKTPPSESSSELSLEKERQSKLQKSASMDETSSKTKIASCLIKSVLSKKMQGGDRQPDEQATEEVSPPTESEMAPSKESLKFDSSNLSSILPSDHSLSSEQLSLRGESDMKDQATMSKDYGVKSSYRPSSSSSGRGVTFSQTDNEETDSQTRSTKSSGAEMKPKFNVPFESKRGGLQCWKTHERVVAESVRAPAWDTGAPTAHAASNMQARVTNRDQECENKQQQRQLLQEDKNDYTSKTQEITLKAVEKKKASLNVCLTPETESKSFPSVASAREQEEKTETKAEDKIQDEGQEDDKVKVPIHKVRDVRRLVKNTYNLSFKAVSPVNQPVVNEENCNEETRQEASVEEERNVSQEVSGEEMREEREELRMEKTHEEKEEAKDSKTPILLHSAQNKINSPSGPQPMQIEYKAVCWKDDKNKMSSNKKDLGDEPRGSSASSPDANSIASTLKHTMEEKMAQKLDECDISISAEKEETVTEILKVPKSEDIPTLARTDRKPNMLGCLPKLPSKEREVSTAVVLIRERSNKSNMSASLTHEETSAQIKAPASLSPGPSVSGSASGSSGGHSVSMLLKEKGYQADIGAVVGDGQNSAGANAVPCKHVNSLEIPLQTIALSERGLPESQRVRTFSSSSATSGTSAMTENVDILKKPIEKEGVSTKPPKKETETTKRDNQEQAPLPTKQKDTIGDFEAVKRLDPTFPPRSPAVRRFKPQPGETRSPSKETEKKEIPTPSLGNHRPQMIEVKSIAKNAQKPVVPPKPNCKFKPGDLGNVVNEAQRTAAASSAGKQRTEERPQTIIVSSPTVYRKISSECVSASRKLAVSAVSSLKPPPHRTAATVSSLSNISTASSDTEAVTERGQHQQSTSPQSSMHAHKPGSLTTTSDTGLGVAPRLVPKPNPNQSTGSTLPEADQSTSVDPDGQLQYSRVTCVHEQTMPVTSNNVKQLPSVSTTQRNIRQPYSKTVSSEHVQRIDEQHFYASDDPPSYDERESFIPLLLPDLTSVRLNRYQPSSHPPCSCTTGYSSHCGPTSSHHHRSPHNLTPPGPPHSPGPALPYQVAQPPLQPHHFRPEPQLMGYQPRSPKSTPLGTNQPSSMYQAHHHSAACTSHPSLIQACSADRSLPPQHHIGPRRPPVHRSPHQQPPSLTGAPYSDPGHSHSPGLPPMDPQYLCGPQSMGPSYGSDYGGDSSSLYSESSYAHPPRRVLLDPETGKYFYIEVPVQPLRKMLFDPETGQYVEVLIPQQAMSHSGLYPPAAAPFPPLHNPNIYAPATQYMPCAAPPPLAHPQTQPQPAQYSEASAAPPMHPGGVSYRNASGQGSKTEPKSHPPLDQRYLENMYYVPSMINASPNTTPPDYYHRHPSNLPPTGGKRS</sequence>
<feature type="compositionally biased region" description="Basic and acidic residues" evidence="1">
    <location>
        <begin position="2050"/>
        <end position="2065"/>
    </location>
</feature>
<feature type="region of interest" description="Disordered" evidence="1">
    <location>
        <begin position="2145"/>
        <end position="2164"/>
    </location>
</feature>
<feature type="compositionally biased region" description="Polar residues" evidence="1">
    <location>
        <begin position="2228"/>
        <end position="2238"/>
    </location>
</feature>
<feature type="compositionally biased region" description="Polar residues" evidence="1">
    <location>
        <begin position="113"/>
        <end position="127"/>
    </location>
</feature>
<feature type="domain" description="DUF4585" evidence="2">
    <location>
        <begin position="2561"/>
        <end position="2631"/>
    </location>
</feature>
<feature type="compositionally biased region" description="Polar residues" evidence="1">
    <location>
        <begin position="2383"/>
        <end position="2396"/>
    </location>
</feature>
<feature type="compositionally biased region" description="Low complexity" evidence="1">
    <location>
        <begin position="1998"/>
        <end position="2008"/>
    </location>
</feature>
<accession>A0ABV0QHT0</accession>
<dbReference type="Pfam" id="PF15232">
    <property type="entry name" value="DUF4585"/>
    <property type="match status" value="1"/>
</dbReference>
<dbReference type="EMBL" id="JAHRIN010010918">
    <property type="protein sequence ID" value="MEQ2195376.1"/>
    <property type="molecule type" value="Genomic_DNA"/>
</dbReference>
<feature type="region of interest" description="Disordered" evidence="1">
    <location>
        <begin position="2484"/>
        <end position="2560"/>
    </location>
</feature>
<gene>
    <name evidence="3" type="ORF">XENOCAPTIV_011844</name>
</gene>
<feature type="compositionally biased region" description="Basic and acidic residues" evidence="1">
    <location>
        <begin position="1707"/>
        <end position="1721"/>
    </location>
</feature>
<reference evidence="3 4" key="1">
    <citation type="submission" date="2021-06" db="EMBL/GenBank/DDBJ databases">
        <authorList>
            <person name="Palmer J.M."/>
        </authorList>
    </citation>
    <scope>NUCLEOTIDE SEQUENCE [LARGE SCALE GENOMIC DNA]</scope>
    <source>
        <strain evidence="3 4">XC_2019</strain>
        <tissue evidence="3">Muscle</tissue>
    </source>
</reference>
<feature type="compositionally biased region" description="Low complexity" evidence="1">
    <location>
        <begin position="369"/>
        <end position="382"/>
    </location>
</feature>
<feature type="region of interest" description="Disordered" evidence="1">
    <location>
        <begin position="1416"/>
        <end position="1536"/>
    </location>
</feature>
<feature type="compositionally biased region" description="Polar residues" evidence="1">
    <location>
        <begin position="2310"/>
        <end position="2333"/>
    </location>
</feature>
<feature type="compositionally biased region" description="Low complexity" evidence="1">
    <location>
        <begin position="2244"/>
        <end position="2255"/>
    </location>
</feature>
<feature type="region of interest" description="Disordered" evidence="1">
    <location>
        <begin position="1317"/>
        <end position="1403"/>
    </location>
</feature>
<organism evidence="3 4">
    <name type="scientific">Xenoophorus captivus</name>
    <dbReference type="NCBI Taxonomy" id="1517983"/>
    <lineage>
        <taxon>Eukaryota</taxon>
        <taxon>Metazoa</taxon>
        <taxon>Chordata</taxon>
        <taxon>Craniata</taxon>
        <taxon>Vertebrata</taxon>
        <taxon>Euteleostomi</taxon>
        <taxon>Actinopterygii</taxon>
        <taxon>Neopterygii</taxon>
        <taxon>Teleostei</taxon>
        <taxon>Neoteleostei</taxon>
        <taxon>Acanthomorphata</taxon>
        <taxon>Ovalentaria</taxon>
        <taxon>Atherinomorphae</taxon>
        <taxon>Cyprinodontiformes</taxon>
        <taxon>Goodeidae</taxon>
        <taxon>Xenoophorus</taxon>
    </lineage>
</organism>
<feature type="compositionally biased region" description="Basic and acidic residues" evidence="1">
    <location>
        <begin position="1643"/>
        <end position="1668"/>
    </location>
</feature>
<feature type="compositionally biased region" description="Polar residues" evidence="1">
    <location>
        <begin position="2649"/>
        <end position="2660"/>
    </location>
</feature>
<feature type="compositionally biased region" description="Low complexity" evidence="1">
    <location>
        <begin position="2539"/>
        <end position="2560"/>
    </location>
</feature>
<feature type="compositionally biased region" description="Basic and acidic residues" evidence="1">
    <location>
        <begin position="1581"/>
        <end position="1603"/>
    </location>
</feature>
<feature type="region of interest" description="Disordered" evidence="1">
    <location>
        <begin position="2189"/>
        <end position="2287"/>
    </location>
</feature>
<feature type="region of interest" description="Disordered" evidence="1">
    <location>
        <begin position="1987"/>
        <end position="2138"/>
    </location>
</feature>
<feature type="compositionally biased region" description="Basic and acidic residues" evidence="1">
    <location>
        <begin position="2014"/>
        <end position="2042"/>
    </location>
</feature>